<dbReference type="PANTHER" id="PTHR33973">
    <property type="entry name" value="OS07G0153300 PROTEIN"/>
    <property type="match status" value="1"/>
</dbReference>
<dbReference type="Pfam" id="PF07103">
    <property type="entry name" value="DUF1365"/>
    <property type="match status" value="1"/>
</dbReference>
<evidence type="ECO:0000313" key="2">
    <source>
        <dbReference type="Proteomes" id="UP000264313"/>
    </source>
</evidence>
<comment type="caution">
    <text evidence="1">The sequence shown here is derived from an EMBL/GenBank/DDBJ whole genome shotgun (WGS) entry which is preliminary data.</text>
</comment>
<accession>A0A351R9I2</accession>
<protein>
    <submittedName>
        <fullName evidence="1">DUF1365 domain-containing protein</fullName>
    </submittedName>
</protein>
<dbReference type="STRING" id="1132855.GCA_000384255_01921"/>
<feature type="non-terminal residue" evidence="1">
    <location>
        <position position="236"/>
    </location>
</feature>
<gene>
    <name evidence="1" type="ORF">DCW48_03355</name>
</gene>
<reference evidence="1 2" key="1">
    <citation type="journal article" date="2018" name="Nat. Biotechnol.">
        <title>A standardized bacterial taxonomy based on genome phylogeny substantially revises the tree of life.</title>
        <authorList>
            <person name="Parks D.H."/>
            <person name="Chuvochina M."/>
            <person name="Waite D.W."/>
            <person name="Rinke C."/>
            <person name="Skarshewski A."/>
            <person name="Chaumeil P.A."/>
            <person name="Hugenholtz P."/>
        </authorList>
    </citation>
    <scope>NUCLEOTIDE SEQUENCE [LARGE SCALE GENOMIC DNA]</scope>
    <source>
        <strain evidence="1">UBA9958</strain>
    </source>
</reference>
<sequence length="236" mass="27856">MHQHKLSSSAIYQGWVSHQRFKPKAHGFGYQVFMMFLNLDELPSLFKNNTFWSFESRNFAWFKRADYFGDPNKLLKDEISQFVEANTGKKPKGPICMLTNMRYFGYCFNPVTFYYCFEDDGETLQAVVSHITNTPWNESFAYVHDYSKNRTVKFTNNGELSIFKFSKAFHVSPFMPMNIDYDWAFQLEENQLHIHMKNLQDEHLIFNATLSLTRTELTPSKLNILLIKYPLMTIKV</sequence>
<evidence type="ECO:0000313" key="1">
    <source>
        <dbReference type="EMBL" id="HBA08703.1"/>
    </source>
</evidence>
<dbReference type="Proteomes" id="UP000264313">
    <property type="component" value="Unassembled WGS sequence"/>
</dbReference>
<dbReference type="InterPro" id="IPR010775">
    <property type="entry name" value="DUF1365"/>
</dbReference>
<organism evidence="1 2">
    <name type="scientific">Methylotenera mobilis</name>
    <dbReference type="NCBI Taxonomy" id="359408"/>
    <lineage>
        <taxon>Bacteria</taxon>
        <taxon>Pseudomonadati</taxon>
        <taxon>Pseudomonadota</taxon>
        <taxon>Betaproteobacteria</taxon>
        <taxon>Nitrosomonadales</taxon>
        <taxon>Methylophilaceae</taxon>
        <taxon>Methylotenera</taxon>
    </lineage>
</organism>
<name>A0A351R9I2_9PROT</name>
<dbReference type="AlphaFoldDB" id="A0A351R9I2"/>
<dbReference type="EMBL" id="DNAA01000081">
    <property type="protein sequence ID" value="HBA08703.1"/>
    <property type="molecule type" value="Genomic_DNA"/>
</dbReference>
<proteinExistence type="predicted"/>
<dbReference type="PANTHER" id="PTHR33973:SF4">
    <property type="entry name" value="OS07G0153300 PROTEIN"/>
    <property type="match status" value="1"/>
</dbReference>